<dbReference type="Proteomes" id="UP000885779">
    <property type="component" value="Unassembled WGS sequence"/>
</dbReference>
<evidence type="ECO:0000256" key="1">
    <source>
        <dbReference type="SAM" id="MobiDB-lite"/>
    </source>
</evidence>
<proteinExistence type="predicted"/>
<dbReference type="PANTHER" id="PTHR40393:SF1">
    <property type="entry name" value="LYSINE BIOSYNTHESIS PROTEIN-RELATED"/>
    <property type="match status" value="1"/>
</dbReference>
<organism evidence="2">
    <name type="scientific">Caldithrix abyssi</name>
    <dbReference type="NCBI Taxonomy" id="187145"/>
    <lineage>
        <taxon>Bacteria</taxon>
        <taxon>Pseudomonadati</taxon>
        <taxon>Calditrichota</taxon>
        <taxon>Calditrichia</taxon>
        <taxon>Calditrichales</taxon>
        <taxon>Calditrichaceae</taxon>
        <taxon>Caldithrix</taxon>
    </lineage>
</organism>
<sequence>MSKTAECPVCGAEIKLADDAVQGELLTCDECGSELEVTSLDPPQLDEAPQEEEDWGQ</sequence>
<name>A0A7V4TZD1_CALAY</name>
<dbReference type="PANTHER" id="PTHR40393">
    <property type="entry name" value="LYSINE BIOSYNTHESIS PROTEIN-RELATED-RELATED"/>
    <property type="match status" value="1"/>
</dbReference>
<feature type="compositionally biased region" description="Acidic residues" evidence="1">
    <location>
        <begin position="48"/>
        <end position="57"/>
    </location>
</feature>
<dbReference type="NCBIfam" id="TIGR01206">
    <property type="entry name" value="lysW"/>
    <property type="match status" value="1"/>
</dbReference>
<accession>A0A7V4TZD1</accession>
<gene>
    <name evidence="2" type="primary">lysW</name>
    <name evidence="2" type="ORF">ENK44_05735</name>
</gene>
<dbReference type="Pfam" id="PF21344">
    <property type="entry name" value="Zn_ribbon_LysW"/>
    <property type="match status" value="1"/>
</dbReference>
<dbReference type="CDD" id="cd13946">
    <property type="entry name" value="LysW"/>
    <property type="match status" value="1"/>
</dbReference>
<comment type="caution">
    <text evidence="2">The sequence shown here is derived from an EMBL/GenBank/DDBJ whole genome shotgun (WGS) entry which is preliminary data.</text>
</comment>
<feature type="region of interest" description="Disordered" evidence="1">
    <location>
        <begin position="36"/>
        <end position="57"/>
    </location>
</feature>
<evidence type="ECO:0000313" key="2">
    <source>
        <dbReference type="EMBL" id="HGY55176.1"/>
    </source>
</evidence>
<dbReference type="InterPro" id="IPR005906">
    <property type="entry name" value="LysW"/>
</dbReference>
<dbReference type="AlphaFoldDB" id="A0A7V4TZD1"/>
<dbReference type="Gene3D" id="2.20.28.160">
    <property type="match status" value="1"/>
</dbReference>
<dbReference type="EMBL" id="DRQG01000053">
    <property type="protein sequence ID" value="HGY55176.1"/>
    <property type="molecule type" value="Genomic_DNA"/>
</dbReference>
<protein>
    <submittedName>
        <fullName evidence="2">Lysine biosynthesis protein LysW</fullName>
    </submittedName>
</protein>
<reference evidence="2" key="1">
    <citation type="journal article" date="2020" name="mSystems">
        <title>Genome- and Community-Level Interaction Insights into Carbon Utilization and Element Cycling Functions of Hydrothermarchaeota in Hydrothermal Sediment.</title>
        <authorList>
            <person name="Zhou Z."/>
            <person name="Liu Y."/>
            <person name="Xu W."/>
            <person name="Pan J."/>
            <person name="Luo Z.H."/>
            <person name="Li M."/>
        </authorList>
    </citation>
    <scope>NUCLEOTIDE SEQUENCE [LARGE SCALE GENOMIC DNA]</scope>
    <source>
        <strain evidence="2">HyVt-577</strain>
    </source>
</reference>